<evidence type="ECO:0000256" key="1">
    <source>
        <dbReference type="SAM" id="MobiDB-lite"/>
    </source>
</evidence>
<organism evidence="2 3">
    <name type="scientific">Paraphaeosphaeria sporulosa</name>
    <dbReference type="NCBI Taxonomy" id="1460663"/>
    <lineage>
        <taxon>Eukaryota</taxon>
        <taxon>Fungi</taxon>
        <taxon>Dikarya</taxon>
        <taxon>Ascomycota</taxon>
        <taxon>Pezizomycotina</taxon>
        <taxon>Dothideomycetes</taxon>
        <taxon>Pleosporomycetidae</taxon>
        <taxon>Pleosporales</taxon>
        <taxon>Massarineae</taxon>
        <taxon>Didymosphaeriaceae</taxon>
        <taxon>Paraphaeosphaeria</taxon>
    </lineage>
</organism>
<name>A0A177CTC7_9PLEO</name>
<dbReference type="AlphaFoldDB" id="A0A177CTC7"/>
<keyword evidence="3" id="KW-1185">Reference proteome</keyword>
<evidence type="ECO:0000313" key="2">
    <source>
        <dbReference type="EMBL" id="OAG10783.1"/>
    </source>
</evidence>
<dbReference type="InParanoid" id="A0A177CTC7"/>
<accession>A0A177CTC7</accession>
<dbReference type="EMBL" id="KV441549">
    <property type="protein sequence ID" value="OAG10783.1"/>
    <property type="molecule type" value="Genomic_DNA"/>
</dbReference>
<protein>
    <submittedName>
        <fullName evidence="2">Uncharacterized protein</fullName>
    </submittedName>
</protein>
<feature type="region of interest" description="Disordered" evidence="1">
    <location>
        <begin position="1"/>
        <end position="25"/>
    </location>
</feature>
<reference evidence="2 3" key="1">
    <citation type="submission" date="2016-05" db="EMBL/GenBank/DDBJ databases">
        <title>Comparative analysis of secretome profiles of manganese(II)-oxidizing ascomycete fungi.</title>
        <authorList>
            <consortium name="DOE Joint Genome Institute"/>
            <person name="Zeiner C.A."/>
            <person name="Purvine S.O."/>
            <person name="Zink E.M."/>
            <person name="Wu S."/>
            <person name="Pasa-Tolic L."/>
            <person name="Chaput D.L."/>
            <person name="Haridas S."/>
            <person name="Grigoriev I.V."/>
            <person name="Santelli C.M."/>
            <person name="Hansel C.M."/>
        </authorList>
    </citation>
    <scope>NUCLEOTIDE SEQUENCE [LARGE SCALE GENOMIC DNA]</scope>
    <source>
        <strain evidence="2 3">AP3s5-JAC2a</strain>
    </source>
</reference>
<sequence>MCPWQQRPRRSTGNIGGEWKSRAEDAKIHPNVEPDMPVCHSKKHAQMHYPCGRARSTSAAGRSGCSFPELLTPPSLSSALTIILCCSSAVYHCQIPWSASYSVGNSQSAN</sequence>
<dbReference type="Proteomes" id="UP000077069">
    <property type="component" value="Unassembled WGS sequence"/>
</dbReference>
<gene>
    <name evidence="2" type="ORF">CC84DRAFT_494595</name>
</gene>
<proteinExistence type="predicted"/>
<dbReference type="RefSeq" id="XP_018041148.1">
    <property type="nucleotide sequence ID" value="XM_018186519.1"/>
</dbReference>
<evidence type="ECO:0000313" key="3">
    <source>
        <dbReference type="Proteomes" id="UP000077069"/>
    </source>
</evidence>
<dbReference type="GeneID" id="28770005"/>